<accession>A0AC61NMG4</accession>
<reference evidence="1" key="1">
    <citation type="submission" date="2021-01" db="EMBL/GenBank/DDBJ databases">
        <title>Complete genome sequence of Clostridiales bacterium R-7.</title>
        <authorList>
            <person name="Mahoney-Kurpe S.C."/>
            <person name="Palevich N."/>
            <person name="Koike S."/>
            <person name="Moon C.D."/>
            <person name="Attwood G.T."/>
        </authorList>
    </citation>
    <scope>NUCLEOTIDE SEQUENCE</scope>
    <source>
        <strain evidence="1">R-7</strain>
    </source>
</reference>
<name>A0AC61NMG4_9FIRM</name>
<gene>
    <name evidence="1" type="ORF">JYE49_05290</name>
</gene>
<proteinExistence type="predicted"/>
<evidence type="ECO:0000313" key="2">
    <source>
        <dbReference type="Proteomes" id="UP000682782"/>
    </source>
</evidence>
<dbReference type="Proteomes" id="UP000682782">
    <property type="component" value="Chromosome"/>
</dbReference>
<keyword evidence="2" id="KW-1185">Reference proteome</keyword>
<sequence length="366" mass="39681">MRKVLKNQAVQTFAASILCILAGLLIGYIVLLFINPQGASESILNIIKNFFTWSRPQSQLKQFGNTLAKTMPLIMCSLSILFAYKVGLFNIGTAGQYVAGACASLYAALAWHWGWLPCMLLAMIAASLLGAITGILKAYCNVNEVISGIMLNWISLYTANTILSNVKETASPYTLYLNKENPASMLPTLGLDKLFNGNSNVTLAVPVAIVAAILVWVILSKTRFGYELKATGNNKNAAKYAGMAQNRNIILTLMISGALAGLGASLLYQTGYMRWECTQSSVPAMGFNGIAAAFLGGLHPIGAVFSSFFIQHITDGGQYVNTNFYSSQISDVISSVIIYLCGFVLFIKLTMNRVITRREDKKGAKQ</sequence>
<evidence type="ECO:0000313" key="1">
    <source>
        <dbReference type="EMBL" id="QUC68108.1"/>
    </source>
</evidence>
<dbReference type="EMBL" id="CP068393">
    <property type="protein sequence ID" value="QUC68108.1"/>
    <property type="molecule type" value="Genomic_DNA"/>
</dbReference>
<protein>
    <submittedName>
        <fullName evidence="1">ABC transporter permease</fullName>
    </submittedName>
</protein>
<organism evidence="1 2">
    <name type="scientific">Aristaeella hokkaidonensis</name>
    <dbReference type="NCBI Taxonomy" id="3046382"/>
    <lineage>
        <taxon>Bacteria</taxon>
        <taxon>Bacillati</taxon>
        <taxon>Bacillota</taxon>
        <taxon>Clostridia</taxon>
        <taxon>Eubacteriales</taxon>
        <taxon>Aristaeellaceae</taxon>
        <taxon>Aristaeella</taxon>
    </lineage>
</organism>